<protein>
    <recommendedName>
        <fullName evidence="3">GxxExxY protein</fullName>
    </recommendedName>
</protein>
<dbReference type="InterPro" id="IPR026350">
    <property type="entry name" value="GxxExxY"/>
</dbReference>
<proteinExistence type="predicted"/>
<name>A0A170PEK6_9CHLR</name>
<dbReference type="KEGG" id="pbf:CFX0092_A0759"/>
<accession>A0A170PEK6</accession>
<evidence type="ECO:0000313" key="1">
    <source>
        <dbReference type="EMBL" id="CUS02637.2"/>
    </source>
</evidence>
<dbReference type="Pfam" id="PF13366">
    <property type="entry name" value="PDDEXK_3"/>
    <property type="match status" value="1"/>
</dbReference>
<dbReference type="OrthoDB" id="9798792at2"/>
<evidence type="ECO:0008006" key="3">
    <source>
        <dbReference type="Google" id="ProtNLM"/>
    </source>
</evidence>
<sequence>MLHEDITGAIIGAFYDVHNTLGTGFLEKVYENALAYLLHLRGFQVIQQAPIKVHFHGVIVGEYYADLLVADKVIVELKTAERIHPEHLAQLSNYLKATSIEVGLLLNFGRQTSFKRVILTNDRKTSLSPLQPNSPRDPNSIR</sequence>
<reference evidence="1" key="1">
    <citation type="submission" date="2016-01" db="EMBL/GenBank/DDBJ databases">
        <authorList>
            <person name="Mcilroy J.S."/>
            <person name="Karst M S."/>
            <person name="Albertsen M."/>
        </authorList>
    </citation>
    <scope>NUCLEOTIDE SEQUENCE</scope>
    <source>
        <strain evidence="1">Cfx-K</strain>
    </source>
</reference>
<dbReference type="AlphaFoldDB" id="A0A170PEK6"/>
<evidence type="ECO:0000313" key="2">
    <source>
        <dbReference type="Proteomes" id="UP000215027"/>
    </source>
</evidence>
<gene>
    <name evidence="1" type="ORF">CFX0092_A0759</name>
</gene>
<dbReference type="EMBL" id="LN890655">
    <property type="protein sequence ID" value="CUS02637.2"/>
    <property type="molecule type" value="Genomic_DNA"/>
</dbReference>
<dbReference type="NCBIfam" id="TIGR04256">
    <property type="entry name" value="GxxExxY"/>
    <property type="match status" value="1"/>
</dbReference>
<organism evidence="1 2">
    <name type="scientific">Candidatus Promineifilum breve</name>
    <dbReference type="NCBI Taxonomy" id="1806508"/>
    <lineage>
        <taxon>Bacteria</taxon>
        <taxon>Bacillati</taxon>
        <taxon>Chloroflexota</taxon>
        <taxon>Ardenticatenia</taxon>
        <taxon>Candidatus Promineifilales</taxon>
        <taxon>Candidatus Promineifilaceae</taxon>
        <taxon>Candidatus Promineifilum</taxon>
    </lineage>
</organism>
<dbReference type="Proteomes" id="UP000215027">
    <property type="component" value="Chromosome I"/>
</dbReference>
<dbReference type="RefSeq" id="WP_095042227.1">
    <property type="nucleotide sequence ID" value="NZ_LN890655.1"/>
</dbReference>
<keyword evidence="2" id="KW-1185">Reference proteome</keyword>